<evidence type="ECO:0000256" key="3">
    <source>
        <dbReference type="ARBA" id="ARBA00023242"/>
    </source>
</evidence>
<dbReference type="eggNOG" id="KOG1980">
    <property type="taxonomic scope" value="Eukaryota"/>
</dbReference>
<dbReference type="FunCoup" id="A8N772">
    <property type="interactions" value="469"/>
</dbReference>
<evidence type="ECO:0000313" key="7">
    <source>
        <dbReference type="EMBL" id="EAU91047.2"/>
    </source>
</evidence>
<dbReference type="Pfam" id="PF04950">
    <property type="entry name" value="RIBIOP_C"/>
    <property type="match status" value="1"/>
</dbReference>
<dbReference type="OrthoDB" id="119302at2759"/>
<feature type="compositionally biased region" description="Acidic residues" evidence="5">
    <location>
        <begin position="464"/>
        <end position="476"/>
    </location>
</feature>
<feature type="region of interest" description="Disordered" evidence="5">
    <location>
        <begin position="458"/>
        <end position="478"/>
    </location>
</feature>
<keyword evidence="2" id="KW-0690">Ribosome biogenesis</keyword>
<evidence type="ECO:0000256" key="4">
    <source>
        <dbReference type="ARBA" id="ARBA00038288"/>
    </source>
</evidence>
<sequence>MVEAFHHRPTLKQQNKKFKSKHATKGTLKDRAKGRILQSSKTGPKASAAAAQTRLNRRNNAKQAQSKKREAIVSATRLFNGVDGCPRIVVVVPLSPDVSSKNVVSAISNALDQPADDCSEDGLWRMRADRFKTSLQFRTLPYRRYYETLDACKVADYVVFALSSAVEVDTWGDILLRSLQSQGLPEVVTIVSPDTEMDVKARPSILKSLLSFIQYFVPSQTKVFDLHNTSDRLNALRSLSEGKPADVRWREGRSYLLGEQVQWDGDVLRVTGVVRGASLSANRLVHIPNSGDHQISKIYSSPLPRARKGQENGMEVEPTLIAEPNPDDADSLVSTNDPDDLENEQTWPTEEEMNGKHTGNNDPSIPDAVPGTTPKAVKRIPKGMSEYQAAWIIDETDDEDGDDDSQGGSDKDGMEEEEEMEEMVEVEDTTEMDIDNQRHVTFQDLDIEEETAQLEKWRNRKREEEDDAAFPDEVDTPQDIPARTRFARYRGMRSFRTSPWDPYENLPRDYARIFQFEDFKRTERSVRKRSEQELNTVEPGTRVTVHITGVAREAVSSGPLTLFSLFQHEHKVSVLHFTVQRNTEYHASVRSKDPMILCVGPRRFSVNPIYSQHTRGGGKGTNNVHKFERYLRHGSTAVATVYGPVTYGKQPCTLLRESNDSQAPQLVAYGSFLNTDTTRVISKRIILSGHPFKVHKKTATIRYMFFNPEDVHYFKPIQLHTKYGRVGHIKESLGTHGYFKAYFDGPINQMDTVCMSLYKRVYPKWAQLYRDGARPQSAPHAHDDVAMEE</sequence>
<feature type="region of interest" description="Disordered" evidence="5">
    <location>
        <begin position="1"/>
        <end position="68"/>
    </location>
</feature>
<dbReference type="OMA" id="MNLPRFK"/>
<comment type="similarity">
    <text evidence="4">Belongs to the TRAFAC class translation factor GTPase superfamily. Bms1-like GTPase family. TSR1 subfamily.</text>
</comment>
<evidence type="ECO:0000259" key="6">
    <source>
        <dbReference type="PROSITE" id="PS51714"/>
    </source>
</evidence>
<dbReference type="AlphaFoldDB" id="A8N772"/>
<proteinExistence type="inferred from homology"/>
<dbReference type="InterPro" id="IPR007034">
    <property type="entry name" value="BMS1_TSR1_C"/>
</dbReference>
<dbReference type="VEuPathDB" id="FungiDB:CC1G_03215"/>
<dbReference type="PANTHER" id="PTHR12858:SF1">
    <property type="entry name" value="PRE-RRNA-PROCESSING PROTEIN TSR1 HOMOLOG"/>
    <property type="match status" value="1"/>
</dbReference>
<dbReference type="InParanoid" id="A8N772"/>
<dbReference type="GO" id="GO:0005525">
    <property type="term" value="F:GTP binding"/>
    <property type="evidence" value="ECO:0007669"/>
    <property type="project" value="TreeGrafter"/>
</dbReference>
<evidence type="ECO:0000256" key="5">
    <source>
        <dbReference type="SAM" id="MobiDB-lite"/>
    </source>
</evidence>
<dbReference type="GeneID" id="6007122"/>
<evidence type="ECO:0000313" key="8">
    <source>
        <dbReference type="Proteomes" id="UP000001861"/>
    </source>
</evidence>
<dbReference type="HOGENOM" id="CLU_009858_1_0_1"/>
<feature type="region of interest" description="Disordered" evidence="5">
    <location>
        <begin position="394"/>
        <end position="431"/>
    </location>
</feature>
<dbReference type="SMART" id="SM00785">
    <property type="entry name" value="AARP2CN"/>
    <property type="match status" value="1"/>
</dbReference>
<feature type="domain" description="Bms1-type G" evidence="6">
    <location>
        <begin position="85"/>
        <end position="245"/>
    </location>
</feature>
<dbReference type="Pfam" id="PF22298">
    <property type="entry name" value="Tsr1_G-like"/>
    <property type="match status" value="1"/>
</dbReference>
<dbReference type="STRING" id="240176.A8N772"/>
<dbReference type="GO" id="GO:0030688">
    <property type="term" value="C:preribosome, small subunit precursor"/>
    <property type="evidence" value="ECO:0007669"/>
    <property type="project" value="TreeGrafter"/>
</dbReference>
<dbReference type="KEGG" id="cci:CC1G_03215"/>
<feature type="compositionally biased region" description="Acidic residues" evidence="5">
    <location>
        <begin position="394"/>
        <end position="405"/>
    </location>
</feature>
<dbReference type="SMART" id="SM01362">
    <property type="entry name" value="DUF663"/>
    <property type="match status" value="1"/>
</dbReference>
<feature type="compositionally biased region" description="Basic residues" evidence="5">
    <location>
        <begin position="7"/>
        <end position="24"/>
    </location>
</feature>
<evidence type="ECO:0000256" key="2">
    <source>
        <dbReference type="ARBA" id="ARBA00022517"/>
    </source>
</evidence>
<dbReference type="Proteomes" id="UP000001861">
    <property type="component" value="Unassembled WGS sequence"/>
</dbReference>
<name>A8N772_COPC7</name>
<dbReference type="InterPro" id="IPR039761">
    <property type="entry name" value="Bms1/Tsr1"/>
</dbReference>
<dbReference type="PANTHER" id="PTHR12858">
    <property type="entry name" value="RIBOSOME BIOGENESIS PROTEIN"/>
    <property type="match status" value="1"/>
</dbReference>
<dbReference type="InterPro" id="IPR012948">
    <property type="entry name" value="AARP2CN"/>
</dbReference>
<organism evidence="7 8">
    <name type="scientific">Coprinopsis cinerea (strain Okayama-7 / 130 / ATCC MYA-4618 / FGSC 9003)</name>
    <name type="common">Inky cap fungus</name>
    <name type="synonym">Hormographiella aspergillata</name>
    <dbReference type="NCBI Taxonomy" id="240176"/>
    <lineage>
        <taxon>Eukaryota</taxon>
        <taxon>Fungi</taxon>
        <taxon>Dikarya</taxon>
        <taxon>Basidiomycota</taxon>
        <taxon>Agaricomycotina</taxon>
        <taxon>Agaricomycetes</taxon>
        <taxon>Agaricomycetidae</taxon>
        <taxon>Agaricales</taxon>
        <taxon>Agaricineae</taxon>
        <taxon>Psathyrellaceae</taxon>
        <taxon>Coprinopsis</taxon>
    </lineage>
</organism>
<accession>A8N772</accession>
<protein>
    <submittedName>
        <fullName evidence="7">Ribosome biogenesis protein tsr1</fullName>
    </submittedName>
</protein>
<dbReference type="GO" id="GO:0034511">
    <property type="term" value="F:U3 snoRNA binding"/>
    <property type="evidence" value="ECO:0007669"/>
    <property type="project" value="TreeGrafter"/>
</dbReference>
<dbReference type="RefSeq" id="XP_001830678.2">
    <property type="nucleotide sequence ID" value="XM_001830626.2"/>
</dbReference>
<keyword evidence="3" id="KW-0539">Nucleus</keyword>
<dbReference type="PROSITE" id="PS51714">
    <property type="entry name" value="G_BMS1"/>
    <property type="match status" value="1"/>
</dbReference>
<feature type="compositionally biased region" description="Acidic residues" evidence="5">
    <location>
        <begin position="413"/>
        <end position="431"/>
    </location>
</feature>
<evidence type="ECO:0000256" key="1">
    <source>
        <dbReference type="ARBA" id="ARBA00004604"/>
    </source>
</evidence>
<dbReference type="InterPro" id="IPR030387">
    <property type="entry name" value="G_Bms1/Tsr1_dom"/>
</dbReference>
<feature type="region of interest" description="Disordered" evidence="5">
    <location>
        <begin position="320"/>
        <end position="377"/>
    </location>
</feature>
<gene>
    <name evidence="7" type="ORF">CC1G_03215</name>
</gene>
<dbReference type="GO" id="GO:0003924">
    <property type="term" value="F:GTPase activity"/>
    <property type="evidence" value="ECO:0007669"/>
    <property type="project" value="TreeGrafter"/>
</dbReference>
<dbReference type="GO" id="GO:0000462">
    <property type="term" value="P:maturation of SSU-rRNA from tricistronic rRNA transcript (SSU-rRNA, 5.8S rRNA, LSU-rRNA)"/>
    <property type="evidence" value="ECO:0007669"/>
    <property type="project" value="TreeGrafter"/>
</dbReference>
<comment type="subcellular location">
    <subcellularLocation>
        <location evidence="1">Nucleus</location>
        <location evidence="1">Nucleolus</location>
    </subcellularLocation>
</comment>
<dbReference type="Pfam" id="PF08142">
    <property type="entry name" value="AARP2CN"/>
    <property type="match status" value="1"/>
</dbReference>
<dbReference type="GO" id="GO:0005730">
    <property type="term" value="C:nucleolus"/>
    <property type="evidence" value="ECO:0007669"/>
    <property type="project" value="UniProtKB-SubCell"/>
</dbReference>
<comment type="caution">
    <text evidence="7">The sequence shown here is derived from an EMBL/GenBank/DDBJ whole genome shotgun (WGS) entry which is preliminary data.</text>
</comment>
<dbReference type="GO" id="GO:0000479">
    <property type="term" value="P:endonucleolytic cleavage of tricistronic rRNA transcript (SSU-rRNA, 5.8S rRNA, LSU-rRNA)"/>
    <property type="evidence" value="ECO:0007669"/>
    <property type="project" value="TreeGrafter"/>
</dbReference>
<reference evidence="7 8" key="1">
    <citation type="journal article" date="2010" name="Proc. Natl. Acad. Sci. U.S.A.">
        <title>Insights into evolution of multicellular fungi from the assembled chromosomes of the mushroom Coprinopsis cinerea (Coprinus cinereus).</title>
        <authorList>
            <person name="Stajich J.E."/>
            <person name="Wilke S.K."/>
            <person name="Ahren D."/>
            <person name="Au C.H."/>
            <person name="Birren B.W."/>
            <person name="Borodovsky M."/>
            <person name="Burns C."/>
            <person name="Canback B."/>
            <person name="Casselton L.A."/>
            <person name="Cheng C.K."/>
            <person name="Deng J."/>
            <person name="Dietrich F.S."/>
            <person name="Fargo D.C."/>
            <person name="Farman M.L."/>
            <person name="Gathman A.C."/>
            <person name="Goldberg J."/>
            <person name="Guigo R."/>
            <person name="Hoegger P.J."/>
            <person name="Hooker J.B."/>
            <person name="Huggins A."/>
            <person name="James T.Y."/>
            <person name="Kamada T."/>
            <person name="Kilaru S."/>
            <person name="Kodira C."/>
            <person name="Kues U."/>
            <person name="Kupfer D."/>
            <person name="Kwan H.S."/>
            <person name="Lomsadze A."/>
            <person name="Li W."/>
            <person name="Lilly W.W."/>
            <person name="Ma L.J."/>
            <person name="Mackey A.J."/>
            <person name="Manning G."/>
            <person name="Martin F."/>
            <person name="Muraguchi H."/>
            <person name="Natvig D.O."/>
            <person name="Palmerini H."/>
            <person name="Ramesh M.A."/>
            <person name="Rehmeyer C.J."/>
            <person name="Roe B.A."/>
            <person name="Shenoy N."/>
            <person name="Stanke M."/>
            <person name="Ter-Hovhannisyan V."/>
            <person name="Tunlid A."/>
            <person name="Velagapudi R."/>
            <person name="Vision T.J."/>
            <person name="Zeng Q."/>
            <person name="Zolan M.E."/>
            <person name="Pukkila P.J."/>
        </authorList>
    </citation>
    <scope>NUCLEOTIDE SEQUENCE [LARGE SCALE GENOMIC DNA]</scope>
    <source>
        <strain evidence="8">Okayama-7 / 130 / ATCC MYA-4618 / FGSC 9003</strain>
    </source>
</reference>
<dbReference type="EMBL" id="AACS02000003">
    <property type="protein sequence ID" value="EAU91047.2"/>
    <property type="molecule type" value="Genomic_DNA"/>
</dbReference>
<keyword evidence="8" id="KW-1185">Reference proteome</keyword>